<dbReference type="Pfam" id="PF08268">
    <property type="entry name" value="FBA_3"/>
    <property type="match status" value="1"/>
</dbReference>
<dbReference type="PANTHER" id="PTHR31111">
    <property type="entry name" value="BNAA05G37150D PROTEIN-RELATED"/>
    <property type="match status" value="1"/>
</dbReference>
<evidence type="ECO:0000313" key="3">
    <source>
        <dbReference type="Proteomes" id="UP000636709"/>
    </source>
</evidence>
<dbReference type="PROSITE" id="PS50181">
    <property type="entry name" value="FBOX"/>
    <property type="match status" value="1"/>
</dbReference>
<organism evidence="2 3">
    <name type="scientific">Digitaria exilis</name>
    <dbReference type="NCBI Taxonomy" id="1010633"/>
    <lineage>
        <taxon>Eukaryota</taxon>
        <taxon>Viridiplantae</taxon>
        <taxon>Streptophyta</taxon>
        <taxon>Embryophyta</taxon>
        <taxon>Tracheophyta</taxon>
        <taxon>Spermatophyta</taxon>
        <taxon>Magnoliopsida</taxon>
        <taxon>Liliopsida</taxon>
        <taxon>Poales</taxon>
        <taxon>Poaceae</taxon>
        <taxon>PACMAD clade</taxon>
        <taxon>Panicoideae</taxon>
        <taxon>Panicodae</taxon>
        <taxon>Paniceae</taxon>
        <taxon>Anthephorinae</taxon>
        <taxon>Digitaria</taxon>
    </lineage>
</organism>
<gene>
    <name evidence="2" type="ORF">HU200_013638</name>
</gene>
<comment type="caution">
    <text evidence="2">The sequence shown here is derived from an EMBL/GenBank/DDBJ whole genome shotgun (WGS) entry which is preliminary data.</text>
</comment>
<feature type="domain" description="F-box" evidence="1">
    <location>
        <begin position="15"/>
        <end position="60"/>
    </location>
</feature>
<dbReference type="SMART" id="SM00256">
    <property type="entry name" value="FBOX"/>
    <property type="match status" value="1"/>
</dbReference>
<sequence length="412" mass="45569">MAAAEPPRLRPRREDAPTGAVPLDLVHEILLRLPAKDLCRLRAVCRPWRALLSDPLFAAAHAARHRPYPLIAVGYEASLANGDRVLCDIVDLSGRVVKRVHAGSGPAPPERVMSSHLDHLIVARESSLRCHLLNLTTGSVHLLPQGLAPEHAKHRWTFSECWASMAFGMVPSTGKYKVLRVLHSFHSGDSPIWKLFEVFTIDGSISSSSQQACNWRGIKRDPPAYPVELGDWYSVVIKHTVYFLLSDYDSDYRDKQGLVASFDLETEKWGESIRAPLSRRDVRSFYINPLSCFDFKIAVLGESLVLGCRSPSPGASPSMDLWFLTDVSKGLWVKQHSIQISALHVPHLAQSLLVLNDGTGRVEKHDGNWAFMKNYKQQIKSSTDGQEMKCCTAVGLYGGNVLSLASGSKVAS</sequence>
<dbReference type="SUPFAM" id="SSF81383">
    <property type="entry name" value="F-box domain"/>
    <property type="match status" value="1"/>
</dbReference>
<dbReference type="InterPro" id="IPR001810">
    <property type="entry name" value="F-box_dom"/>
</dbReference>
<dbReference type="InterPro" id="IPR013187">
    <property type="entry name" value="F-box-assoc_dom_typ3"/>
</dbReference>
<dbReference type="NCBIfam" id="TIGR01640">
    <property type="entry name" value="F_box_assoc_1"/>
    <property type="match status" value="1"/>
</dbReference>
<evidence type="ECO:0000313" key="2">
    <source>
        <dbReference type="EMBL" id="KAF8741157.1"/>
    </source>
</evidence>
<evidence type="ECO:0000259" key="1">
    <source>
        <dbReference type="PROSITE" id="PS50181"/>
    </source>
</evidence>
<protein>
    <recommendedName>
        <fullName evidence="1">F-box domain-containing protein</fullName>
    </recommendedName>
</protein>
<name>A0A835KNM2_9POAL</name>
<dbReference type="AlphaFoldDB" id="A0A835KNM2"/>
<dbReference type="PANTHER" id="PTHR31111:SF133">
    <property type="entry name" value="OS07G0196600 PROTEIN"/>
    <property type="match status" value="1"/>
</dbReference>
<reference evidence="2" key="1">
    <citation type="submission" date="2020-07" db="EMBL/GenBank/DDBJ databases">
        <title>Genome sequence and genetic diversity analysis of an under-domesticated orphan crop, white fonio (Digitaria exilis).</title>
        <authorList>
            <person name="Bennetzen J.L."/>
            <person name="Chen S."/>
            <person name="Ma X."/>
            <person name="Wang X."/>
            <person name="Yssel A.E.J."/>
            <person name="Chaluvadi S.R."/>
            <person name="Johnson M."/>
            <person name="Gangashetty P."/>
            <person name="Hamidou F."/>
            <person name="Sanogo M.D."/>
            <person name="Zwaenepoel A."/>
            <person name="Wallace J."/>
            <person name="Van De Peer Y."/>
            <person name="Van Deynze A."/>
        </authorList>
    </citation>
    <scope>NUCLEOTIDE SEQUENCE</scope>
    <source>
        <tissue evidence="2">Leaves</tissue>
    </source>
</reference>
<dbReference type="EMBL" id="JACEFO010001295">
    <property type="protein sequence ID" value="KAF8741157.1"/>
    <property type="molecule type" value="Genomic_DNA"/>
</dbReference>
<dbReference type="OrthoDB" id="599132at2759"/>
<dbReference type="Gene3D" id="1.20.1280.50">
    <property type="match status" value="1"/>
</dbReference>
<accession>A0A835KNM2</accession>
<dbReference type="InterPro" id="IPR017451">
    <property type="entry name" value="F-box-assoc_interact_dom"/>
</dbReference>
<dbReference type="Pfam" id="PF00646">
    <property type="entry name" value="F-box"/>
    <property type="match status" value="1"/>
</dbReference>
<dbReference type="InterPro" id="IPR036047">
    <property type="entry name" value="F-box-like_dom_sf"/>
</dbReference>
<keyword evidence="3" id="KW-1185">Reference proteome</keyword>
<dbReference type="Proteomes" id="UP000636709">
    <property type="component" value="Unassembled WGS sequence"/>
</dbReference>
<dbReference type="CDD" id="cd22157">
    <property type="entry name" value="F-box_AtFBW1-like"/>
    <property type="match status" value="1"/>
</dbReference>
<proteinExistence type="predicted"/>